<organism evidence="1 2">
    <name type="scientific">Romanomermis culicivorax</name>
    <name type="common">Nematode worm</name>
    <dbReference type="NCBI Taxonomy" id="13658"/>
    <lineage>
        <taxon>Eukaryota</taxon>
        <taxon>Metazoa</taxon>
        <taxon>Ecdysozoa</taxon>
        <taxon>Nematoda</taxon>
        <taxon>Enoplea</taxon>
        <taxon>Dorylaimia</taxon>
        <taxon>Mermithida</taxon>
        <taxon>Mermithoidea</taxon>
        <taxon>Mermithidae</taxon>
        <taxon>Romanomermis</taxon>
    </lineage>
</organism>
<evidence type="ECO:0000313" key="1">
    <source>
        <dbReference type="Proteomes" id="UP000887565"/>
    </source>
</evidence>
<evidence type="ECO:0000313" key="2">
    <source>
        <dbReference type="WBParaSite" id="nRc.2.0.1.t41451-RA"/>
    </source>
</evidence>
<accession>A0A915KSJ1</accession>
<dbReference type="WBParaSite" id="nRc.2.0.1.t41451-RA">
    <property type="protein sequence ID" value="nRc.2.0.1.t41451-RA"/>
    <property type="gene ID" value="nRc.2.0.1.g41451"/>
</dbReference>
<protein>
    <submittedName>
        <fullName evidence="2">Uncharacterized protein</fullName>
    </submittedName>
</protein>
<reference evidence="2" key="1">
    <citation type="submission" date="2022-11" db="UniProtKB">
        <authorList>
            <consortium name="WormBaseParasite"/>
        </authorList>
    </citation>
    <scope>IDENTIFICATION</scope>
</reference>
<dbReference type="AlphaFoldDB" id="A0A915KSJ1"/>
<sequence length="128" mass="14374">MGAVSDQFQAQQLCIQCKIQEQTKATNAHFAILAELMQQLISTTAAANNARNRPTPRQLLVSSRFHETKNYPPPHLKDANRLRPTISASWITRRTTTMTTRNLGTKCRLHLIGKRIAASEKSSTICTR</sequence>
<keyword evidence="1" id="KW-1185">Reference proteome</keyword>
<dbReference type="Proteomes" id="UP000887565">
    <property type="component" value="Unplaced"/>
</dbReference>
<name>A0A915KSJ1_ROMCU</name>
<proteinExistence type="predicted"/>